<organism evidence="4 5">
    <name type="scientific">Babesia caballi</name>
    <dbReference type="NCBI Taxonomy" id="5871"/>
    <lineage>
        <taxon>Eukaryota</taxon>
        <taxon>Sar</taxon>
        <taxon>Alveolata</taxon>
        <taxon>Apicomplexa</taxon>
        <taxon>Aconoidasida</taxon>
        <taxon>Piroplasmida</taxon>
        <taxon>Babesiidae</taxon>
        <taxon>Babesia</taxon>
    </lineage>
</organism>
<dbReference type="AlphaFoldDB" id="A0AAV4LV83"/>
<name>A0AAV4LV83_BABCB</name>
<evidence type="ECO:0000313" key="5">
    <source>
        <dbReference type="Proteomes" id="UP001497744"/>
    </source>
</evidence>
<reference evidence="4 5" key="1">
    <citation type="submission" date="2021-06" db="EMBL/GenBank/DDBJ databases">
        <title>Genome sequence of Babesia caballi.</title>
        <authorList>
            <person name="Yamagishi J."/>
            <person name="Kidaka T."/>
            <person name="Ochi A."/>
        </authorList>
    </citation>
    <scope>NUCLEOTIDE SEQUENCE [LARGE SCALE GENOMIC DNA]</scope>
    <source>
        <strain evidence="4">USDA-D6B2</strain>
    </source>
</reference>
<dbReference type="RefSeq" id="XP_067715080.1">
    <property type="nucleotide sequence ID" value="XM_067858979.1"/>
</dbReference>
<keyword evidence="5" id="KW-1185">Reference proteome</keyword>
<keyword evidence="1" id="KW-0694">RNA-binding</keyword>
<dbReference type="Proteomes" id="UP001497744">
    <property type="component" value="Unassembled WGS sequence"/>
</dbReference>
<dbReference type="InterPro" id="IPR004088">
    <property type="entry name" value="KH_dom_type_1"/>
</dbReference>
<dbReference type="Pfam" id="PF00013">
    <property type="entry name" value="KH_1"/>
    <property type="match status" value="1"/>
</dbReference>
<evidence type="ECO:0000259" key="3">
    <source>
        <dbReference type="SMART" id="SM00322"/>
    </source>
</evidence>
<protein>
    <submittedName>
        <fullName evidence="4">PRE-binding protein, putative</fullName>
    </submittedName>
</protein>
<comment type="caution">
    <text evidence="4">The sequence shown here is derived from an EMBL/GenBank/DDBJ whole genome shotgun (WGS) entry which is preliminary data.</text>
</comment>
<evidence type="ECO:0000256" key="2">
    <source>
        <dbReference type="SAM" id="MobiDB-lite"/>
    </source>
</evidence>
<feature type="domain" description="K Homology" evidence="3">
    <location>
        <begin position="650"/>
        <end position="715"/>
    </location>
</feature>
<feature type="compositionally biased region" description="Polar residues" evidence="2">
    <location>
        <begin position="15"/>
        <end position="24"/>
    </location>
</feature>
<dbReference type="InterPro" id="IPR036612">
    <property type="entry name" value="KH_dom_type_1_sf"/>
</dbReference>
<proteinExistence type="predicted"/>
<gene>
    <name evidence="4" type="ORF">BcabD6B2_24460</name>
</gene>
<accession>A0AAV4LV83</accession>
<sequence length="864" mass="95105">MAPVKREDGIGGPLSSDSGRNATPTGAVASASTVGRYPSLVTHASSVDDDGFERVLSPAERKALRKKPLAAANVDPSSAITANKAALKNFDSLLSKFKSRLQKLGINPSLLPVTSATASTCEARVEDLNALVAELDSAIKAAPGGITRSLQFTTVEEVDARVRDATEHMRRLKTSRGKPSGPSAEEVEAAIRENEVYTAYLREQRGVVEGFQRMKAFQASLTQFKKAILDVIAHRAQVAQREAVIGQAASAAASRVARQQEYICGLLRKLKSDKGEEFDQSALTRTEVVVMATAHRFHPPYNYMRRIKEKFCVHIDPPQSCSSVVSAVHLVVHGENKDVEACIQYLKSLDFHSCQRVNSDFDRLKKAFGGISGLSQVEDSFSVLTFYYQGILDIIGSRDGVNLAVNYVNEKMAELDQKKEARVANQGASRAPATLAEHEARRVQLHYDYLICKALSTRFRPMIRTIEADMGISVSFDMSPKDPKGTVYVNVDSNYQSADTSAADCIKQAVKRLEELVASLGTAEVPGDFDEETLAFLFSEEPLRGLFASQDVCLLRYNGAPHVVGQKSALKSAVARVTAFLRHRHQKPKEIFVPMEKALLLSNSTLSAIEDWTGAVVMTRDSINGSVLVIAGDTGQQEECAKKVNEVLSTHVEHTLDLYPAHMAVLSDNKYRIIRDLEQQSQVRMILKKETNQLEFHGQKEKVDEAVNVMKAFTDNFVSLDQTKVDDITLTNDFYAWTRVPRRHIGAVIGKGGSTLRDIIDNSGLRNMFVNRSESVDEIVCFEGNKESVKRALSILDDILEFDGVNQKEAPVEDVVMGRYSSTHSVLRHNVPSTTRPAPRVRSPGGKPLVFDCRDNDDFPALGS</sequence>
<dbReference type="EMBL" id="BPLF01000002">
    <property type="protein sequence ID" value="GIX63011.1"/>
    <property type="molecule type" value="Genomic_DNA"/>
</dbReference>
<feature type="region of interest" description="Disordered" evidence="2">
    <location>
        <begin position="1"/>
        <end position="30"/>
    </location>
</feature>
<feature type="domain" description="K Homology" evidence="3">
    <location>
        <begin position="726"/>
        <end position="801"/>
    </location>
</feature>
<dbReference type="Gene3D" id="3.30.1370.10">
    <property type="entry name" value="K Homology domain, type 1"/>
    <property type="match status" value="1"/>
</dbReference>
<dbReference type="SMART" id="SM00322">
    <property type="entry name" value="KH"/>
    <property type="match status" value="2"/>
</dbReference>
<dbReference type="SUPFAM" id="SSF54791">
    <property type="entry name" value="Eukaryotic type KH-domain (KH-domain type I)"/>
    <property type="match status" value="1"/>
</dbReference>
<evidence type="ECO:0000313" key="4">
    <source>
        <dbReference type="EMBL" id="GIX63011.1"/>
    </source>
</evidence>
<evidence type="ECO:0000256" key="1">
    <source>
        <dbReference type="PROSITE-ProRule" id="PRU00117"/>
    </source>
</evidence>
<dbReference type="GO" id="GO:0003723">
    <property type="term" value="F:RNA binding"/>
    <property type="evidence" value="ECO:0007669"/>
    <property type="project" value="UniProtKB-UniRule"/>
</dbReference>
<dbReference type="CDD" id="cd00105">
    <property type="entry name" value="KH-I"/>
    <property type="match status" value="1"/>
</dbReference>
<feature type="region of interest" description="Disordered" evidence="2">
    <location>
        <begin position="829"/>
        <end position="849"/>
    </location>
</feature>
<dbReference type="InterPro" id="IPR004087">
    <property type="entry name" value="KH_dom"/>
</dbReference>
<dbReference type="PROSITE" id="PS50084">
    <property type="entry name" value="KH_TYPE_1"/>
    <property type="match status" value="1"/>
</dbReference>
<dbReference type="GeneID" id="94194492"/>